<evidence type="ECO:0000313" key="5">
    <source>
        <dbReference type="EMBL" id="OGC54663.1"/>
    </source>
</evidence>
<accession>A0A1F4VDB0</accession>
<sequence length="359" mass="41282">MGFPIFNSKELSNGKVYSLSNPGGRYEYFHAKLGSKIDEVKSFLENNTFVGFMLAKKMAGKGTYAKMLEEILGRERFAHISVGDIVREVHEILVDSSRSAEKKNMRHYLEKYYRGLMTIEEAFEAIENRSQGKISIPTELILPLLKREIEKIGRKALFIDGLPRNLDQVSYSLYFRDLINYRDDPDFFVLVDTPLEVIENRMKHRLVCPVCNTSKSLTYNPTKFVNYDAGQNKFYLLCDNVNCSGYNNARYVEKEGDASGVASIKERLDLDEKLMKMAITIYGIPKVLVRSAVPVEIAHDYLEDYEFQQEYSYKYEDGEIKVSKKPWEFKDDSGVVSNTMLAATYVLNMFSQIHKILIG</sequence>
<proteinExistence type="predicted"/>
<dbReference type="InterPro" id="IPR027417">
    <property type="entry name" value="P-loop_NTPase"/>
</dbReference>
<keyword evidence="2" id="KW-0545">Nucleotide biosynthesis</keyword>
<dbReference type="PANTHER" id="PTHR23359">
    <property type="entry name" value="NUCLEOTIDE KINASE"/>
    <property type="match status" value="1"/>
</dbReference>
<dbReference type="STRING" id="1802620.A3D91_03580"/>
<dbReference type="Proteomes" id="UP000178127">
    <property type="component" value="Unassembled WGS sequence"/>
</dbReference>
<reference evidence="5 6" key="1">
    <citation type="journal article" date="2016" name="Nat. Commun.">
        <title>Thousands of microbial genomes shed light on interconnected biogeochemical processes in an aquifer system.</title>
        <authorList>
            <person name="Anantharaman K."/>
            <person name="Brown C.T."/>
            <person name="Hug L.A."/>
            <person name="Sharon I."/>
            <person name="Castelle C.J."/>
            <person name="Probst A.J."/>
            <person name="Thomas B.C."/>
            <person name="Singh A."/>
            <person name="Wilkins M.J."/>
            <person name="Karaoz U."/>
            <person name="Brodie E.L."/>
            <person name="Williams K.H."/>
            <person name="Hubbard S.S."/>
            <person name="Banfield J.F."/>
        </authorList>
    </citation>
    <scope>NUCLEOTIDE SEQUENCE [LARGE SCALE GENOMIC DNA]</scope>
</reference>
<evidence type="ECO:0000256" key="2">
    <source>
        <dbReference type="ARBA" id="ARBA00022727"/>
    </source>
</evidence>
<dbReference type="GO" id="GO:0005524">
    <property type="term" value="F:ATP binding"/>
    <property type="evidence" value="ECO:0007669"/>
    <property type="project" value="InterPro"/>
</dbReference>
<dbReference type="Gene3D" id="3.40.50.300">
    <property type="entry name" value="P-loop containing nucleotide triphosphate hydrolases"/>
    <property type="match status" value="1"/>
</dbReference>
<dbReference type="GO" id="GO:0019205">
    <property type="term" value="F:nucleobase-containing compound kinase activity"/>
    <property type="evidence" value="ECO:0007669"/>
    <property type="project" value="InterPro"/>
</dbReference>
<evidence type="ECO:0000313" key="6">
    <source>
        <dbReference type="Proteomes" id="UP000178127"/>
    </source>
</evidence>
<name>A0A1F4VDB0_UNCKA</name>
<dbReference type="GO" id="GO:0009165">
    <property type="term" value="P:nucleotide biosynthetic process"/>
    <property type="evidence" value="ECO:0007669"/>
    <property type="project" value="UniProtKB-KW"/>
</dbReference>
<dbReference type="SUPFAM" id="SSF52540">
    <property type="entry name" value="P-loop containing nucleoside triphosphate hydrolases"/>
    <property type="match status" value="1"/>
</dbReference>
<organism evidence="5 6">
    <name type="scientific">candidate division WWE3 bacterium RIFCSPHIGHO2_02_FULL_38_14</name>
    <dbReference type="NCBI Taxonomy" id="1802620"/>
    <lineage>
        <taxon>Bacteria</taxon>
        <taxon>Katanobacteria</taxon>
    </lineage>
</organism>
<evidence type="ECO:0008006" key="7">
    <source>
        <dbReference type="Google" id="ProtNLM"/>
    </source>
</evidence>
<gene>
    <name evidence="5" type="ORF">A3D91_03580</name>
</gene>
<protein>
    <recommendedName>
        <fullName evidence="7">Adenylate kinase</fullName>
    </recommendedName>
</protein>
<evidence type="ECO:0000256" key="3">
    <source>
        <dbReference type="ARBA" id="ARBA00022741"/>
    </source>
</evidence>
<comment type="caution">
    <text evidence="5">The sequence shown here is derived from an EMBL/GenBank/DDBJ whole genome shotgun (WGS) entry which is preliminary data.</text>
</comment>
<keyword evidence="1" id="KW-0808">Transferase</keyword>
<keyword evidence="4" id="KW-0418">Kinase</keyword>
<keyword evidence="3" id="KW-0547">Nucleotide-binding</keyword>
<dbReference type="InterPro" id="IPR000850">
    <property type="entry name" value="Adenylat/UMP-CMP_kin"/>
</dbReference>
<evidence type="ECO:0000256" key="4">
    <source>
        <dbReference type="ARBA" id="ARBA00022777"/>
    </source>
</evidence>
<dbReference type="AlphaFoldDB" id="A0A1F4VDB0"/>
<evidence type="ECO:0000256" key="1">
    <source>
        <dbReference type="ARBA" id="ARBA00022679"/>
    </source>
</evidence>
<dbReference type="EMBL" id="MEVD01000001">
    <property type="protein sequence ID" value="OGC54663.1"/>
    <property type="molecule type" value="Genomic_DNA"/>
</dbReference>